<name>A0ABW3Z1L5_MYCRA</name>
<reference evidence="2" key="1">
    <citation type="journal article" date="2019" name="Int. J. Syst. Evol. Microbiol.">
        <title>The Global Catalogue of Microorganisms (GCM) 10K type strain sequencing project: providing services to taxonomists for standard genome sequencing and annotation.</title>
        <authorList>
            <consortium name="The Broad Institute Genomics Platform"/>
            <consortium name="The Broad Institute Genome Sequencing Center for Infectious Disease"/>
            <person name="Wu L."/>
            <person name="Ma J."/>
        </authorList>
    </citation>
    <scope>NUCLEOTIDE SEQUENCE [LARGE SCALE GENOMIC DNA]</scope>
    <source>
        <strain evidence="2">CCUG 55609</strain>
    </source>
</reference>
<gene>
    <name evidence="1" type="ORF">ACFQ33_19290</name>
</gene>
<proteinExistence type="predicted"/>
<evidence type="ECO:0000313" key="2">
    <source>
        <dbReference type="Proteomes" id="UP001597173"/>
    </source>
</evidence>
<dbReference type="EMBL" id="JBHTNF010000017">
    <property type="protein sequence ID" value="MFD1330037.1"/>
    <property type="molecule type" value="Genomic_DNA"/>
</dbReference>
<organism evidence="1 2">
    <name type="scientific">Mycoplana ramosa</name>
    <name type="common">Mycoplana bullata</name>
    <dbReference type="NCBI Taxonomy" id="40837"/>
    <lineage>
        <taxon>Bacteria</taxon>
        <taxon>Pseudomonadati</taxon>
        <taxon>Pseudomonadota</taxon>
        <taxon>Alphaproteobacteria</taxon>
        <taxon>Hyphomicrobiales</taxon>
        <taxon>Rhizobiaceae</taxon>
        <taxon>Mycoplana</taxon>
    </lineage>
</organism>
<dbReference type="RefSeq" id="WP_374836188.1">
    <property type="nucleotide sequence ID" value="NZ_JBHEEW010000002.1"/>
</dbReference>
<accession>A0ABW3Z1L5</accession>
<evidence type="ECO:0000313" key="1">
    <source>
        <dbReference type="EMBL" id="MFD1330037.1"/>
    </source>
</evidence>
<evidence type="ECO:0008006" key="3">
    <source>
        <dbReference type="Google" id="ProtNLM"/>
    </source>
</evidence>
<protein>
    <recommendedName>
        <fullName evidence="3">Type I secretion protein</fullName>
    </recommendedName>
</protein>
<sequence>MTAMDKITEEIAHFIGMFQLNAERAMQREAYDDFLAHKPVDPDLPPPLPDKSPFAAPYDFLGYDPGVTYFSPGPELIYVPPWKLPLPQLPATPFNLESFPFPEPPWHTPHGFVASTAVNTVLSPQIDPIGSVVTHISQVILLSDNDYFSVGGHGLVFSPTPVSNAELLDAAEMAHSLSPIGDLERPGSSTEIIETIKLAGTLLEKIEADQDGPFKVFVAQSTSLEGVYVNGELVDEAPDLKDYYDFEDEDDDASDKDGDTWTGNVTIGKDGSYEVEASVTLTAGDNTLVNEAVLKNLWTGAKVTAVVGSYYEINAIVQVNVLWDIDTISAGIKDWSSNGTINQVFNIAEFERIGSSTDDDTDAGVGSFPQYWSVTKIDGDLLMVNWLEQFIFKTDDDIGVLSSSGVTTSVISGGNLGVNQTSILDLGFAYDLIIVGGSVYDANLIQQINVLFDNDVVGALPGFQTTGTGSASTGGNLLWNEAYIGNIGGTDRFEALSSKYLALAKDLADGGDSISKGVLADDAFTGLDGLRVLYISGDLLNLQYIKQTSILGDSDQIALAMDQLKPHLDADWSVSTGGNALINHAVILDLDSLGKTYVGGEKYSQETLIQAELISNKPDFGGPNPDALVSEAVLFLDDSMLEPAHEAAPGVYLPAAHEGQTDDGLQHLLGH</sequence>
<dbReference type="Proteomes" id="UP001597173">
    <property type="component" value="Unassembled WGS sequence"/>
</dbReference>
<comment type="caution">
    <text evidence="1">The sequence shown here is derived from an EMBL/GenBank/DDBJ whole genome shotgun (WGS) entry which is preliminary data.</text>
</comment>
<keyword evidence="2" id="KW-1185">Reference proteome</keyword>